<evidence type="ECO:0000259" key="3">
    <source>
        <dbReference type="PROSITE" id="PS50977"/>
    </source>
</evidence>
<feature type="DNA-binding region" description="H-T-H motif" evidence="2">
    <location>
        <begin position="39"/>
        <end position="58"/>
    </location>
</feature>
<evidence type="ECO:0000313" key="5">
    <source>
        <dbReference type="Proteomes" id="UP001267426"/>
    </source>
</evidence>
<dbReference type="RefSeq" id="WP_311663377.1">
    <property type="nucleotide sequence ID" value="NZ_JAVRHT010000019.1"/>
</dbReference>
<dbReference type="Proteomes" id="UP001267426">
    <property type="component" value="Unassembled WGS sequence"/>
</dbReference>
<keyword evidence="1 2" id="KW-0238">DNA-binding</keyword>
<evidence type="ECO:0000256" key="1">
    <source>
        <dbReference type="ARBA" id="ARBA00023125"/>
    </source>
</evidence>
<gene>
    <name evidence="4" type="ORF">RM540_09270</name>
</gene>
<keyword evidence="5" id="KW-1185">Reference proteome</keyword>
<protein>
    <submittedName>
        <fullName evidence="4">TetR/AcrR family transcriptional regulator</fullName>
    </submittedName>
</protein>
<dbReference type="EMBL" id="JAVRHT010000019">
    <property type="protein sequence ID" value="MDT0631934.1"/>
    <property type="molecule type" value="Genomic_DNA"/>
</dbReference>
<evidence type="ECO:0000256" key="2">
    <source>
        <dbReference type="PROSITE-ProRule" id="PRU00335"/>
    </source>
</evidence>
<dbReference type="InterPro" id="IPR001647">
    <property type="entry name" value="HTH_TetR"/>
</dbReference>
<dbReference type="Gene3D" id="1.10.357.10">
    <property type="entry name" value="Tetracycline Repressor, domain 2"/>
    <property type="match status" value="1"/>
</dbReference>
<dbReference type="SUPFAM" id="SSF46689">
    <property type="entry name" value="Homeodomain-like"/>
    <property type="match status" value="1"/>
</dbReference>
<feature type="domain" description="HTH tetR-type" evidence="3">
    <location>
        <begin position="16"/>
        <end position="76"/>
    </location>
</feature>
<accession>A0ABU3BRK9</accession>
<reference evidence="4 5" key="1">
    <citation type="submission" date="2023-09" db="EMBL/GenBank/DDBJ databases">
        <authorList>
            <person name="Rey-Velasco X."/>
        </authorList>
    </citation>
    <scope>NUCLEOTIDE SEQUENCE [LARGE SCALE GENOMIC DNA]</scope>
    <source>
        <strain evidence="4 5">F394</strain>
    </source>
</reference>
<sequence>MPDAAAPPAWRVRERTARRADLLDAARAEFAAHGYAGATVEGIAARAEVGKGTVYLHFAGGKAGLLQAVLDDHLRALQALVVEAFTCSEGPARYRFWVLALSAASYFRRQPDLLRIHARELPRLLASGEGGEAAARLGRLTNELVGVVAPALGGGGVPSAVAAHHLLATLFGHLTTLGLQPDTEAGALALDADPPAVADALTALVFDGIAVRP</sequence>
<dbReference type="PANTHER" id="PTHR30055:SF226">
    <property type="entry name" value="HTH-TYPE TRANSCRIPTIONAL REGULATOR PKSA"/>
    <property type="match status" value="1"/>
</dbReference>
<dbReference type="InterPro" id="IPR050109">
    <property type="entry name" value="HTH-type_TetR-like_transc_reg"/>
</dbReference>
<comment type="caution">
    <text evidence="4">The sequence shown here is derived from an EMBL/GenBank/DDBJ whole genome shotgun (WGS) entry which is preliminary data.</text>
</comment>
<name>A0ABU3BRK9_9BACT</name>
<dbReference type="PANTHER" id="PTHR30055">
    <property type="entry name" value="HTH-TYPE TRANSCRIPTIONAL REGULATOR RUTR"/>
    <property type="match status" value="1"/>
</dbReference>
<evidence type="ECO:0000313" key="4">
    <source>
        <dbReference type="EMBL" id="MDT0631934.1"/>
    </source>
</evidence>
<dbReference type="PROSITE" id="PS50977">
    <property type="entry name" value="HTH_TETR_2"/>
    <property type="match status" value="1"/>
</dbReference>
<organism evidence="4 5">
    <name type="scientific">Rubrivirga litoralis</name>
    <dbReference type="NCBI Taxonomy" id="3075598"/>
    <lineage>
        <taxon>Bacteria</taxon>
        <taxon>Pseudomonadati</taxon>
        <taxon>Rhodothermota</taxon>
        <taxon>Rhodothermia</taxon>
        <taxon>Rhodothermales</taxon>
        <taxon>Rubricoccaceae</taxon>
        <taxon>Rubrivirga</taxon>
    </lineage>
</organism>
<proteinExistence type="predicted"/>
<dbReference type="Pfam" id="PF00440">
    <property type="entry name" value="TetR_N"/>
    <property type="match status" value="1"/>
</dbReference>
<dbReference type="PRINTS" id="PR00455">
    <property type="entry name" value="HTHTETR"/>
</dbReference>
<dbReference type="InterPro" id="IPR009057">
    <property type="entry name" value="Homeodomain-like_sf"/>
</dbReference>